<keyword evidence="3" id="KW-0804">Transcription</keyword>
<evidence type="ECO:0000256" key="1">
    <source>
        <dbReference type="ARBA" id="ARBA00023015"/>
    </source>
</evidence>
<keyword evidence="2" id="KW-0238">DNA-binding</keyword>
<dbReference type="EMBL" id="JACVXA010000095">
    <property type="protein sequence ID" value="MBE3640455.1"/>
    <property type="molecule type" value="Genomic_DNA"/>
</dbReference>
<sequence>MTPLSAQEIGNRLDGRMVALRFGSGLALHTLEATARESFEVQAVRPPGVILHCFLDGRTDARLSGRAMGLGRSGGAAPRLVLTATQEPEPFRRCSRAGDYVRKVNIRMDPDWMAARGLVLPAGTRRRSLPLGPGEVADFERLLRLSQGAGPVDRLEAEALALMLVARGFARLCPGADPVPPARAPHDRQRLARMEALIHDTTRPLPGLEEIAREGGVSLSTLRRLFRQTHGCTVQAHVRQVRLEAARRALRAEAVPVAEAARIAGYGSAANFATAYRRAYGEPPSASRRPPRPAPARD</sequence>
<comment type="caution">
    <text evidence="5">The sequence shown here is derived from an EMBL/GenBank/DDBJ whole genome shotgun (WGS) entry which is preliminary data.</text>
</comment>
<dbReference type="SUPFAM" id="SSF46689">
    <property type="entry name" value="Homeodomain-like"/>
    <property type="match status" value="2"/>
</dbReference>
<keyword evidence="6" id="KW-1185">Reference proteome</keyword>
<dbReference type="InterPro" id="IPR018062">
    <property type="entry name" value="HTH_AraC-typ_CS"/>
</dbReference>
<dbReference type="PANTHER" id="PTHR47893:SF1">
    <property type="entry name" value="REGULATORY PROTEIN PCHR"/>
    <property type="match status" value="1"/>
</dbReference>
<feature type="domain" description="HTH araC/xylS-type" evidence="4">
    <location>
        <begin position="192"/>
        <end position="290"/>
    </location>
</feature>
<reference evidence="5" key="1">
    <citation type="submission" date="2020-09" db="EMBL/GenBank/DDBJ databases">
        <title>A novel bacterium of genus Mangrovicoccus, isolated from South China Sea.</title>
        <authorList>
            <person name="Huang H."/>
            <person name="Mo K."/>
            <person name="Hu Y."/>
        </authorList>
    </citation>
    <scope>NUCLEOTIDE SEQUENCE</scope>
    <source>
        <strain evidence="5">HB182678</strain>
    </source>
</reference>
<dbReference type="GO" id="GO:0043565">
    <property type="term" value="F:sequence-specific DNA binding"/>
    <property type="evidence" value="ECO:0007669"/>
    <property type="project" value="InterPro"/>
</dbReference>
<dbReference type="AlphaFoldDB" id="A0A8J7CJ70"/>
<proteinExistence type="predicted"/>
<evidence type="ECO:0000256" key="2">
    <source>
        <dbReference type="ARBA" id="ARBA00023125"/>
    </source>
</evidence>
<protein>
    <submittedName>
        <fullName evidence="5">Helix-turn-helix transcriptional regulator</fullName>
    </submittedName>
</protein>
<dbReference type="PROSITE" id="PS01124">
    <property type="entry name" value="HTH_ARAC_FAMILY_2"/>
    <property type="match status" value="1"/>
</dbReference>
<keyword evidence="1" id="KW-0805">Transcription regulation</keyword>
<dbReference type="Pfam" id="PF12833">
    <property type="entry name" value="HTH_18"/>
    <property type="match status" value="1"/>
</dbReference>
<evidence type="ECO:0000313" key="5">
    <source>
        <dbReference type="EMBL" id="MBE3640455.1"/>
    </source>
</evidence>
<dbReference type="InterPro" id="IPR009057">
    <property type="entry name" value="Homeodomain-like_sf"/>
</dbReference>
<dbReference type="PROSITE" id="PS00041">
    <property type="entry name" value="HTH_ARAC_FAMILY_1"/>
    <property type="match status" value="1"/>
</dbReference>
<dbReference type="PANTHER" id="PTHR47893">
    <property type="entry name" value="REGULATORY PROTEIN PCHR"/>
    <property type="match status" value="1"/>
</dbReference>
<dbReference type="SMART" id="SM00342">
    <property type="entry name" value="HTH_ARAC"/>
    <property type="match status" value="1"/>
</dbReference>
<evidence type="ECO:0000259" key="4">
    <source>
        <dbReference type="PROSITE" id="PS01124"/>
    </source>
</evidence>
<organism evidence="5 6">
    <name type="scientific">Mangrovicoccus algicola</name>
    <dbReference type="NCBI Taxonomy" id="2771008"/>
    <lineage>
        <taxon>Bacteria</taxon>
        <taxon>Pseudomonadati</taxon>
        <taxon>Pseudomonadota</taxon>
        <taxon>Alphaproteobacteria</taxon>
        <taxon>Rhodobacterales</taxon>
        <taxon>Paracoccaceae</taxon>
        <taxon>Mangrovicoccus</taxon>
    </lineage>
</organism>
<dbReference type="InterPro" id="IPR053142">
    <property type="entry name" value="PchR_regulatory_protein"/>
</dbReference>
<evidence type="ECO:0000256" key="3">
    <source>
        <dbReference type="ARBA" id="ARBA00023163"/>
    </source>
</evidence>
<evidence type="ECO:0000313" key="6">
    <source>
        <dbReference type="Proteomes" id="UP000609121"/>
    </source>
</evidence>
<gene>
    <name evidence="5" type="ORF">ICN82_19810</name>
</gene>
<name>A0A8J7CJ70_9RHOB</name>
<dbReference type="GO" id="GO:0003700">
    <property type="term" value="F:DNA-binding transcription factor activity"/>
    <property type="evidence" value="ECO:0007669"/>
    <property type="project" value="InterPro"/>
</dbReference>
<dbReference type="InterPro" id="IPR018060">
    <property type="entry name" value="HTH_AraC"/>
</dbReference>
<dbReference type="Proteomes" id="UP000609121">
    <property type="component" value="Unassembled WGS sequence"/>
</dbReference>
<dbReference type="RefSeq" id="WP_193186650.1">
    <property type="nucleotide sequence ID" value="NZ_JACVXA010000095.1"/>
</dbReference>
<accession>A0A8J7CJ70</accession>
<dbReference type="Gene3D" id="1.10.10.60">
    <property type="entry name" value="Homeodomain-like"/>
    <property type="match status" value="1"/>
</dbReference>